<dbReference type="GO" id="GO:0003684">
    <property type="term" value="F:damaged DNA binding"/>
    <property type="evidence" value="ECO:0007669"/>
    <property type="project" value="TreeGrafter"/>
</dbReference>
<evidence type="ECO:0000256" key="1">
    <source>
        <dbReference type="ARBA" id="ARBA00022722"/>
    </source>
</evidence>
<gene>
    <name evidence="4" type="ORF">METZ01_LOCUS367259</name>
</gene>
<keyword evidence="2" id="KW-0378">Hydrolase</keyword>
<evidence type="ECO:0000313" key="4">
    <source>
        <dbReference type="EMBL" id="SVD14405.1"/>
    </source>
</evidence>
<dbReference type="InterPro" id="IPR036866">
    <property type="entry name" value="RibonucZ/Hydroxyglut_hydro"/>
</dbReference>
<evidence type="ECO:0000256" key="3">
    <source>
        <dbReference type="ARBA" id="ARBA00022839"/>
    </source>
</evidence>
<organism evidence="4">
    <name type="scientific">marine metagenome</name>
    <dbReference type="NCBI Taxonomy" id="408172"/>
    <lineage>
        <taxon>unclassified sequences</taxon>
        <taxon>metagenomes</taxon>
        <taxon>ecological metagenomes</taxon>
    </lineage>
</organism>
<evidence type="ECO:0008006" key="5">
    <source>
        <dbReference type="Google" id="ProtNLM"/>
    </source>
</evidence>
<accession>A0A382SY78</accession>
<name>A0A382SY78_9ZZZZ</name>
<keyword evidence="1" id="KW-0540">Nuclease</keyword>
<dbReference type="SUPFAM" id="SSF56281">
    <property type="entry name" value="Metallo-hydrolase/oxidoreductase"/>
    <property type="match status" value="1"/>
</dbReference>
<dbReference type="GO" id="GO:0006303">
    <property type="term" value="P:double-strand break repair via nonhomologous end joining"/>
    <property type="evidence" value="ECO:0007669"/>
    <property type="project" value="TreeGrafter"/>
</dbReference>
<dbReference type="GO" id="GO:0036297">
    <property type="term" value="P:interstrand cross-link repair"/>
    <property type="evidence" value="ECO:0007669"/>
    <property type="project" value="TreeGrafter"/>
</dbReference>
<dbReference type="AlphaFoldDB" id="A0A382SY78"/>
<dbReference type="PANTHER" id="PTHR23240:SF8">
    <property type="entry name" value="PROTEIN ARTEMIS"/>
    <property type="match status" value="1"/>
</dbReference>
<dbReference type="GO" id="GO:0035312">
    <property type="term" value="F:5'-3' DNA exonuclease activity"/>
    <property type="evidence" value="ECO:0007669"/>
    <property type="project" value="TreeGrafter"/>
</dbReference>
<dbReference type="EMBL" id="UINC01132224">
    <property type="protein sequence ID" value="SVD14405.1"/>
    <property type="molecule type" value="Genomic_DNA"/>
</dbReference>
<sequence>MQVVFERGVYLPEIDLWLDSLRKKETSLISHAHSDHTARHLRPVLTPNTGLLLSEYLKKSDPITLQYHEPLDRGKYTLTLYPAGHCLGSAQVLIESKFTGERVLYTGDIKIKSSPTNEPLEMVPCDTLIIEATYGRPKYVFPNQDRVLDTACNTLRSWLSLGEKPVVQGWKLGKSQEVLHHLLGQGFDMMLDEPVYEIARIYQQAGVKFPGELKLFNGQWPEGAVLLCPPGRRMKEAVNGHRGLKVMELTGWAVDGSNGWARRGDASLPFS</sequence>
<dbReference type="PANTHER" id="PTHR23240">
    <property type="entry name" value="DNA CROSS-LINK REPAIR PROTEIN PSO2/SNM1-RELATED"/>
    <property type="match status" value="1"/>
</dbReference>
<reference evidence="4" key="1">
    <citation type="submission" date="2018-05" db="EMBL/GenBank/DDBJ databases">
        <authorList>
            <person name="Lanie J.A."/>
            <person name="Ng W.-L."/>
            <person name="Kazmierczak K.M."/>
            <person name="Andrzejewski T.M."/>
            <person name="Davidsen T.M."/>
            <person name="Wayne K.J."/>
            <person name="Tettelin H."/>
            <person name="Glass J.I."/>
            <person name="Rusch D."/>
            <person name="Podicherti R."/>
            <person name="Tsui H.-C.T."/>
            <person name="Winkler M.E."/>
        </authorList>
    </citation>
    <scope>NUCLEOTIDE SEQUENCE</scope>
</reference>
<evidence type="ECO:0000256" key="2">
    <source>
        <dbReference type="ARBA" id="ARBA00022801"/>
    </source>
</evidence>
<keyword evidence="3" id="KW-0269">Exonuclease</keyword>
<dbReference type="GO" id="GO:0000723">
    <property type="term" value="P:telomere maintenance"/>
    <property type="evidence" value="ECO:0007669"/>
    <property type="project" value="TreeGrafter"/>
</dbReference>
<proteinExistence type="predicted"/>
<protein>
    <recommendedName>
        <fullName evidence="5">Metallo-beta-lactamase domain-containing protein</fullName>
    </recommendedName>
</protein>
<feature type="non-terminal residue" evidence="4">
    <location>
        <position position="271"/>
    </location>
</feature>
<dbReference type="Gene3D" id="3.60.15.10">
    <property type="entry name" value="Ribonuclease Z/Hydroxyacylglutathione hydrolase-like"/>
    <property type="match status" value="1"/>
</dbReference>